<dbReference type="Pfam" id="PF00931">
    <property type="entry name" value="NB-ARC"/>
    <property type="match status" value="1"/>
</dbReference>
<comment type="caution">
    <text evidence="3">The sequence shown here is derived from an EMBL/GenBank/DDBJ whole genome shotgun (WGS) entry which is preliminary data.</text>
</comment>
<dbReference type="InterPro" id="IPR027417">
    <property type="entry name" value="P-loop_NTPase"/>
</dbReference>
<evidence type="ECO:0000259" key="2">
    <source>
        <dbReference type="Pfam" id="PF26355"/>
    </source>
</evidence>
<reference evidence="3 4" key="1">
    <citation type="journal article" date="2022" name="Front. Microbiol.">
        <title>High genomic differentiation and limited gene flow indicate recent cryptic speciation within the genus Laspinema (cyanobacteria).</title>
        <authorList>
            <person name="Stanojkovic A."/>
            <person name="Skoupy S."/>
            <person name="Skaloud P."/>
            <person name="Dvorak P."/>
        </authorList>
    </citation>
    <scope>NUCLEOTIDE SEQUENCE [LARGE SCALE GENOMIC DNA]</scope>
    <source>
        <strain evidence="3 4">D2a</strain>
    </source>
</reference>
<evidence type="ECO:0000313" key="3">
    <source>
        <dbReference type="EMBL" id="MCT7969808.1"/>
    </source>
</evidence>
<dbReference type="EMBL" id="JAMXFF010000060">
    <property type="protein sequence ID" value="MCT7969808.1"/>
    <property type="molecule type" value="Genomic_DNA"/>
</dbReference>
<dbReference type="Pfam" id="PF26355">
    <property type="entry name" value="HTH_VMAP-M9"/>
    <property type="match status" value="1"/>
</dbReference>
<name>A0ABT2MYH3_9CYAN</name>
<gene>
    <name evidence="3" type="ORF">NG799_26185</name>
</gene>
<evidence type="ECO:0000259" key="1">
    <source>
        <dbReference type="Pfam" id="PF00931"/>
    </source>
</evidence>
<dbReference type="RefSeq" id="WP_368009253.1">
    <property type="nucleotide sequence ID" value="NZ_JAMXFF010000060.1"/>
</dbReference>
<protein>
    <submittedName>
        <fullName evidence="3">NB-ARC domain-containing protein</fullName>
    </submittedName>
</protein>
<dbReference type="InterPro" id="IPR002182">
    <property type="entry name" value="NB-ARC"/>
</dbReference>
<evidence type="ECO:0000313" key="4">
    <source>
        <dbReference type="Proteomes" id="UP001525890"/>
    </source>
</evidence>
<organism evidence="3 4">
    <name type="scientific">Laspinema palackyanum D2a</name>
    <dbReference type="NCBI Taxonomy" id="2953684"/>
    <lineage>
        <taxon>Bacteria</taxon>
        <taxon>Bacillati</taxon>
        <taxon>Cyanobacteriota</taxon>
        <taxon>Cyanophyceae</taxon>
        <taxon>Oscillatoriophycideae</taxon>
        <taxon>Oscillatoriales</taxon>
        <taxon>Laspinemataceae</taxon>
        <taxon>Laspinema</taxon>
        <taxon>Laspinema palackyanum</taxon>
    </lineage>
</organism>
<dbReference type="InterPro" id="IPR058651">
    <property type="entry name" value="HTH_VMAP-M9"/>
</dbReference>
<accession>A0ABT2MYH3</accession>
<dbReference type="SUPFAM" id="SSF52540">
    <property type="entry name" value="P-loop containing nucleoside triphosphate hydrolases"/>
    <property type="match status" value="1"/>
</dbReference>
<dbReference type="Proteomes" id="UP001525890">
    <property type="component" value="Unassembled WGS sequence"/>
</dbReference>
<dbReference type="PRINTS" id="PR00364">
    <property type="entry name" value="DISEASERSIST"/>
</dbReference>
<keyword evidence="4" id="KW-1185">Reference proteome</keyword>
<feature type="domain" description="NB-ARC" evidence="1">
    <location>
        <begin position="144"/>
        <end position="242"/>
    </location>
</feature>
<sequence length="449" mass="51297">MTVAEVLQLVDRLVEQQRGKHLNDLEKTVVQGLWQGQTYSQISDKCGYDENYIGDVSRQIFKQLSEELNEDIKKSNFCWTIERIINSQVFGLVNGNINWCTPHHQTNPNPSIADQEDPNNQTRYSNLTLAPKITQFYDRTLELQTLSDWILAQNTRLISVVGLPGIGKTTLVKRFVDLNLQQFDAVIWKSIKIEPSLNTLITEFLTKVAHADLRFSEINLMELFKALKNCKTLLIIDDIQELFKPGKLAGQYQSRFQEYKTLFHRLGEIEHNSHLILITQEQCQEMIGLAGELDPVQILKLPGLTQTSILSDRSLKDPSSWSQLIQRYEGHPVYLQEVADLIKTMFSGKVSDFLAEEGIILTANMKSQLGDIFNRLSPLERQIMVKLSQSPNPMSKNQLKQELDLSLMDLINGLESLNRRNLLKTSEAETVLFDGVGLMQEYIRSLSID</sequence>
<dbReference type="Gene3D" id="3.40.50.300">
    <property type="entry name" value="P-loop containing nucleotide triphosphate hydrolases"/>
    <property type="match status" value="1"/>
</dbReference>
<proteinExistence type="predicted"/>
<feature type="domain" description="vWA-MoxR associated protein N-terminal HTH" evidence="2">
    <location>
        <begin position="1"/>
        <end position="84"/>
    </location>
</feature>